<name>A0A3S3Q5F2_9FLAO</name>
<dbReference type="EMBL" id="SBII01000010">
    <property type="protein sequence ID" value="RWW96715.1"/>
    <property type="molecule type" value="Genomic_DNA"/>
</dbReference>
<organism evidence="1 2">
    <name type="scientific">Flavobacterium cerinum</name>
    <dbReference type="NCBI Taxonomy" id="2502784"/>
    <lineage>
        <taxon>Bacteria</taxon>
        <taxon>Pseudomonadati</taxon>
        <taxon>Bacteroidota</taxon>
        <taxon>Flavobacteriia</taxon>
        <taxon>Flavobacteriales</taxon>
        <taxon>Flavobacteriaceae</taxon>
        <taxon>Flavobacterium</taxon>
    </lineage>
</organism>
<dbReference type="InterPro" id="IPR028185">
    <property type="entry name" value="Imm70"/>
</dbReference>
<reference evidence="1 2" key="1">
    <citation type="submission" date="2019-01" db="EMBL/GenBank/DDBJ databases">
        <title>Flavobacterium sp. nov.,isolated from freshwater.</title>
        <authorList>
            <person name="Zhang R."/>
            <person name="Du Z.-J."/>
        </authorList>
    </citation>
    <scope>NUCLEOTIDE SEQUENCE [LARGE SCALE GENOMIC DNA]</scope>
    <source>
        <strain evidence="1 2">1E403</strain>
    </source>
</reference>
<evidence type="ECO:0000313" key="2">
    <source>
        <dbReference type="Proteomes" id="UP000287527"/>
    </source>
</evidence>
<dbReference type="Pfam" id="PF15601">
    <property type="entry name" value="Imm70"/>
    <property type="match status" value="1"/>
</dbReference>
<dbReference type="Proteomes" id="UP000287527">
    <property type="component" value="Unassembled WGS sequence"/>
</dbReference>
<accession>A0A3S3Q5F2</accession>
<evidence type="ECO:0008006" key="3">
    <source>
        <dbReference type="Google" id="ProtNLM"/>
    </source>
</evidence>
<dbReference type="AlphaFoldDB" id="A0A3S3Q5F2"/>
<evidence type="ECO:0000313" key="1">
    <source>
        <dbReference type="EMBL" id="RWW96715.1"/>
    </source>
</evidence>
<comment type="caution">
    <text evidence="1">The sequence shown here is derived from an EMBL/GenBank/DDBJ whole genome shotgun (WGS) entry which is preliminary data.</text>
</comment>
<dbReference type="RefSeq" id="WP_128390618.1">
    <property type="nucleotide sequence ID" value="NZ_SBII01000010.1"/>
</dbReference>
<dbReference type="OrthoDB" id="5120820at2"/>
<proteinExistence type="predicted"/>
<protein>
    <recommendedName>
        <fullName evidence="3">Immunity protein 70</fullName>
    </recommendedName>
</protein>
<gene>
    <name evidence="1" type="ORF">EPI11_14065</name>
</gene>
<sequence>MVGLKVGPIFYKVGTGDLLHSFFSSIAYNLEDNKWGAKFPFIMKELYAKELSVEDIPQAVKEINLIRETFKDYAPNCVIWDIENLEKRPPWGDDIAAHITSLSNYFHTSEGQDLFETFLKALETAAIIKKVLKIKSL</sequence>
<keyword evidence="2" id="KW-1185">Reference proteome</keyword>